<comment type="caution">
    <text evidence="1">The sequence shown here is derived from an EMBL/GenBank/DDBJ whole genome shotgun (WGS) entry which is preliminary data.</text>
</comment>
<proteinExistence type="predicted"/>
<accession>A0AAP0LIB1</accession>
<dbReference type="EMBL" id="JBCGBO010000025">
    <property type="protein sequence ID" value="KAK9175631.1"/>
    <property type="molecule type" value="Genomic_DNA"/>
</dbReference>
<name>A0AAP0LIB1_9ROSI</name>
<gene>
    <name evidence="1" type="ORF">WN944_027638</name>
</gene>
<protein>
    <submittedName>
        <fullName evidence="1">Uncharacterized protein</fullName>
    </submittedName>
</protein>
<dbReference type="AlphaFoldDB" id="A0AAP0LIB1"/>
<organism evidence="1 2">
    <name type="scientific">Citrus x changshan-huyou</name>
    <dbReference type="NCBI Taxonomy" id="2935761"/>
    <lineage>
        <taxon>Eukaryota</taxon>
        <taxon>Viridiplantae</taxon>
        <taxon>Streptophyta</taxon>
        <taxon>Embryophyta</taxon>
        <taxon>Tracheophyta</taxon>
        <taxon>Spermatophyta</taxon>
        <taxon>Magnoliopsida</taxon>
        <taxon>eudicotyledons</taxon>
        <taxon>Gunneridae</taxon>
        <taxon>Pentapetalae</taxon>
        <taxon>rosids</taxon>
        <taxon>malvids</taxon>
        <taxon>Sapindales</taxon>
        <taxon>Rutaceae</taxon>
        <taxon>Aurantioideae</taxon>
        <taxon>Citrus</taxon>
    </lineage>
</organism>
<dbReference type="Proteomes" id="UP001428341">
    <property type="component" value="Unassembled WGS sequence"/>
</dbReference>
<reference evidence="1 2" key="1">
    <citation type="submission" date="2024-05" db="EMBL/GenBank/DDBJ databases">
        <title>Haplotype-resolved chromosome-level genome assembly of Huyou (Citrus changshanensis).</title>
        <authorList>
            <person name="Miao C."/>
            <person name="Chen W."/>
            <person name="Wu Y."/>
            <person name="Wang L."/>
            <person name="Zhao S."/>
            <person name="Grierson D."/>
            <person name="Xu C."/>
            <person name="Chen K."/>
        </authorList>
    </citation>
    <scope>NUCLEOTIDE SEQUENCE [LARGE SCALE GENOMIC DNA]</scope>
    <source>
        <strain evidence="1">01-14</strain>
        <tissue evidence="1">Leaf</tissue>
    </source>
</reference>
<evidence type="ECO:0000313" key="1">
    <source>
        <dbReference type="EMBL" id="KAK9175631.1"/>
    </source>
</evidence>
<sequence>MYSFTFYIISRDFEAQTIESKRVDVQEQQEMSFLSFDCSAECVRFWSVIVLSEPSFSFFYYKLTINSNGPRMHVTIDYLFLIEAISNVTPKLTPNQLLHHFWCNMFLQCNTKMVLSIVLHQSDI</sequence>
<keyword evidence="2" id="KW-1185">Reference proteome</keyword>
<evidence type="ECO:0000313" key="2">
    <source>
        <dbReference type="Proteomes" id="UP001428341"/>
    </source>
</evidence>